<dbReference type="OrthoDB" id="7629110at2"/>
<organism evidence="2 3">
    <name type="scientific">Pyruvatibacter mobilis</name>
    <dbReference type="NCBI Taxonomy" id="1712261"/>
    <lineage>
        <taxon>Bacteria</taxon>
        <taxon>Pseudomonadati</taxon>
        <taxon>Pseudomonadota</taxon>
        <taxon>Alphaproteobacteria</taxon>
        <taxon>Hyphomicrobiales</taxon>
        <taxon>Parvibaculaceae</taxon>
        <taxon>Pyruvatibacter</taxon>
    </lineage>
</organism>
<comment type="caution">
    <text evidence="2">The sequence shown here is derived from an EMBL/GenBank/DDBJ whole genome shotgun (WGS) entry which is preliminary data.</text>
</comment>
<feature type="compositionally biased region" description="Low complexity" evidence="1">
    <location>
        <begin position="99"/>
        <end position="117"/>
    </location>
</feature>
<evidence type="ECO:0000256" key="1">
    <source>
        <dbReference type="SAM" id="MobiDB-lite"/>
    </source>
</evidence>
<protein>
    <recommendedName>
        <fullName evidence="4">GYF domain-containing protein</fullName>
    </recommendedName>
</protein>
<evidence type="ECO:0000313" key="3">
    <source>
        <dbReference type="Proteomes" id="UP000470384"/>
    </source>
</evidence>
<evidence type="ECO:0000313" key="2">
    <source>
        <dbReference type="EMBL" id="NBG96898.1"/>
    </source>
</evidence>
<gene>
    <name evidence="2" type="ORF">GTQ45_14255</name>
</gene>
<dbReference type="AlphaFoldDB" id="A0A845QF73"/>
<name>A0A845QF73_9HYPH</name>
<reference evidence="2 3" key="1">
    <citation type="journal article" date="2016" name="Int. J. Syst. Evol. Microbiol.">
        <title>Pyruvatibacter mobilis gen. nov., sp. nov., a marine bacterium from the culture broth of Picochlorum sp. 122.</title>
        <authorList>
            <person name="Wang G."/>
            <person name="Tang M."/>
            <person name="Wu H."/>
            <person name="Dai S."/>
            <person name="Li T."/>
            <person name="Chen C."/>
            <person name="He H."/>
            <person name="Fan J."/>
            <person name="Xiang W."/>
            <person name="Li X."/>
        </authorList>
    </citation>
    <scope>NUCLEOTIDE SEQUENCE [LARGE SCALE GENOMIC DNA]</scope>
    <source>
        <strain evidence="2 3">GYP-11</strain>
    </source>
</reference>
<dbReference type="GeneID" id="300654259"/>
<accession>A0A845QF73</accession>
<keyword evidence="3" id="KW-1185">Reference proteome</keyword>
<sequence length="224" mass="24098">MEAETDQDPLDARWVLQVAGRIYGPYTGHALKEYAREGRVVPHSIVARTGSPAGEETWMPAAEDPVLGILFQPGGMTQPMGQPAAQPSVQPGTQPVLHATPEQTPAATTPAAGKPAPSYGPRKNQIDRRAKPTSFNILIVADVKSRSSGPMETALMSLGPAYKVSANSWVVHTPSGAPEVVNLLTQHLGSSDRLFVVDATRNRTAWYNMGPETEAKIRQVWKQG</sequence>
<proteinExistence type="predicted"/>
<dbReference type="RefSeq" id="WP_160588899.1">
    <property type="nucleotide sequence ID" value="NZ_BMHN01000001.1"/>
</dbReference>
<feature type="region of interest" description="Disordered" evidence="1">
    <location>
        <begin position="79"/>
        <end position="127"/>
    </location>
</feature>
<evidence type="ECO:0008006" key="4">
    <source>
        <dbReference type="Google" id="ProtNLM"/>
    </source>
</evidence>
<dbReference type="EMBL" id="WXYQ01000012">
    <property type="protein sequence ID" value="NBG96898.1"/>
    <property type="molecule type" value="Genomic_DNA"/>
</dbReference>
<dbReference type="Proteomes" id="UP000470384">
    <property type="component" value="Unassembled WGS sequence"/>
</dbReference>